<evidence type="ECO:0000256" key="1">
    <source>
        <dbReference type="SAM" id="Phobius"/>
    </source>
</evidence>
<dbReference type="GeneTree" id="ENSGT00940000157314"/>
<dbReference type="GO" id="GO:0004896">
    <property type="term" value="F:cytokine receptor activity"/>
    <property type="evidence" value="ECO:0007669"/>
    <property type="project" value="TreeGrafter"/>
</dbReference>
<keyword evidence="5" id="KW-1185">Reference proteome</keyword>
<dbReference type="Gene3D" id="2.60.40.10">
    <property type="entry name" value="Immunoglobulins"/>
    <property type="match status" value="1"/>
</dbReference>
<dbReference type="SUPFAM" id="SSF49265">
    <property type="entry name" value="Fibronectin type III"/>
    <property type="match status" value="2"/>
</dbReference>
<keyword evidence="1" id="KW-1133">Transmembrane helix</keyword>
<feature type="transmembrane region" description="Helical" evidence="1">
    <location>
        <begin position="231"/>
        <end position="254"/>
    </location>
</feature>
<feature type="domain" description="Interferon/interleukin receptor" evidence="3">
    <location>
        <begin position="120"/>
        <end position="216"/>
    </location>
</feature>
<dbReference type="Pfam" id="PF09294">
    <property type="entry name" value="Interfer-bind"/>
    <property type="match status" value="1"/>
</dbReference>
<dbReference type="AlphaFoldDB" id="A0A8C5QP76"/>
<dbReference type="Ensembl" id="ENSLLET00000042146.1">
    <property type="protein sequence ID" value="ENSLLEP00000040497.1"/>
    <property type="gene ID" value="ENSLLEG00000025779.1"/>
</dbReference>
<evidence type="ECO:0000313" key="5">
    <source>
        <dbReference type="Proteomes" id="UP000694569"/>
    </source>
</evidence>
<proteinExistence type="predicted"/>
<evidence type="ECO:0000259" key="2">
    <source>
        <dbReference type="Pfam" id="PF01108"/>
    </source>
</evidence>
<dbReference type="InterPro" id="IPR036116">
    <property type="entry name" value="FN3_sf"/>
</dbReference>
<dbReference type="InterPro" id="IPR015373">
    <property type="entry name" value="Interferon/interleukin_rcp_dom"/>
</dbReference>
<sequence length="443" mass="50905">MMVLNLLVYMWSSYFIIPVDLALQISNLRFYSVNYETLLQWDALNSSKGTFYYVQYKEYGGAWENKTDCFGIEEHHCNMTSEMSSPEHKCETMFARVRFIAGNYYSTWKRSTSFRPFHDTNITPPTVILSSTTKSISITISVPNIILQSNCVSEANKKSTHFIISMSHEYETPIIYDTTEFVWKISHLQPGSYCISVQMEMPNMMKKSIPSSIQCVGVDTAVTNHIIKGSVAVVLVTIFIISMLGVYLALYNYVLHPKTQLPSNLILRSIDSKAIVHRGDENMLIPSTVESMELTRYIQETKESSPQIMQCKRYVSNDPVRKDYINCGQKNDQSFGDQKESTVEVKNPSYATKPLDCSLDDHHSYVFVLPHQMSEEINCINKTNETLDYTSNSTNPNYTNNRSILGPYYTNTGQLHLSEGFHVFKEKPEMTKWTFNNYFNQNE</sequence>
<dbReference type="Pfam" id="PF01108">
    <property type="entry name" value="Tissue_fac"/>
    <property type="match status" value="1"/>
</dbReference>
<evidence type="ECO:0000313" key="4">
    <source>
        <dbReference type="Ensembl" id="ENSLLEP00000040497.1"/>
    </source>
</evidence>
<dbReference type="InterPro" id="IPR050650">
    <property type="entry name" value="Type-II_Cytokine-TF_Rcpt"/>
</dbReference>
<dbReference type="PANTHER" id="PTHR20859:SF84">
    <property type="entry name" value="INTERFERON ALPHA_BETA RECEPTOR 2"/>
    <property type="match status" value="1"/>
</dbReference>
<dbReference type="InterPro" id="IPR003961">
    <property type="entry name" value="FN3_dom"/>
</dbReference>
<evidence type="ECO:0000259" key="3">
    <source>
        <dbReference type="Pfam" id="PF09294"/>
    </source>
</evidence>
<dbReference type="InterPro" id="IPR013783">
    <property type="entry name" value="Ig-like_fold"/>
</dbReference>
<keyword evidence="1" id="KW-0472">Membrane</keyword>
<organism evidence="4 5">
    <name type="scientific">Leptobrachium leishanense</name>
    <name type="common">Leishan spiny toad</name>
    <dbReference type="NCBI Taxonomy" id="445787"/>
    <lineage>
        <taxon>Eukaryota</taxon>
        <taxon>Metazoa</taxon>
        <taxon>Chordata</taxon>
        <taxon>Craniata</taxon>
        <taxon>Vertebrata</taxon>
        <taxon>Euteleostomi</taxon>
        <taxon>Amphibia</taxon>
        <taxon>Batrachia</taxon>
        <taxon>Anura</taxon>
        <taxon>Pelobatoidea</taxon>
        <taxon>Megophryidae</taxon>
        <taxon>Leptobrachium</taxon>
    </lineage>
</organism>
<dbReference type="Proteomes" id="UP000694569">
    <property type="component" value="Unplaced"/>
</dbReference>
<keyword evidence="1" id="KW-0812">Transmembrane</keyword>
<accession>A0A8C5QP76</accession>
<feature type="domain" description="Fibronectin type-III" evidence="2">
    <location>
        <begin position="26"/>
        <end position="108"/>
    </location>
</feature>
<reference evidence="4" key="1">
    <citation type="submission" date="2025-08" db="UniProtKB">
        <authorList>
            <consortium name="Ensembl"/>
        </authorList>
    </citation>
    <scope>IDENTIFICATION</scope>
</reference>
<name>A0A8C5QP76_9ANUR</name>
<reference evidence="4" key="2">
    <citation type="submission" date="2025-09" db="UniProtKB">
        <authorList>
            <consortium name="Ensembl"/>
        </authorList>
    </citation>
    <scope>IDENTIFICATION</scope>
</reference>
<dbReference type="PANTHER" id="PTHR20859">
    <property type="entry name" value="INTERFERON/INTERLEUKIN RECEPTOR"/>
    <property type="match status" value="1"/>
</dbReference>
<dbReference type="OrthoDB" id="10007376at2759"/>
<protein>
    <submittedName>
        <fullName evidence="4">Uncharacterized protein</fullName>
    </submittedName>
</protein>
<dbReference type="GO" id="GO:0005886">
    <property type="term" value="C:plasma membrane"/>
    <property type="evidence" value="ECO:0007669"/>
    <property type="project" value="TreeGrafter"/>
</dbReference>